<sequence>MTATQCFDPLALSNPGTCEVMNLEQLRKAGVSDRRIRRLCGPGGPWRRLHPGVVLLRNSTPTRQQRLHAALVRYGPRVVITGADALRAHGVQCPADGEIRLLVPDHCRVAPCEGVSAARTARMPAPAVVDGLPFAPPSRAALDLARAEPDPAQIRHLLTLPLYWGLCDRQDLLTELAEGPQRGTASVRKVLRDLEEGPIQAHGLAAQVMDLARLPQPTWDVTICDRRGRRIGEADAWWDELGLAWQYRCGPGTGGFSHLALAATGIVLVRCTVHQLKQVPREVAQELAKAFGDASRTPRPKVRAVPMTSIGDAA</sequence>
<dbReference type="STRING" id="218821.SAMN05421837_110323"/>
<gene>
    <name evidence="1" type="ORF">SAMN05421837_110323</name>
</gene>
<keyword evidence="2" id="KW-1185">Reference proteome</keyword>
<name>A0A1H5RE21_9PSEU</name>
<reference evidence="2" key="1">
    <citation type="submission" date="2016-10" db="EMBL/GenBank/DDBJ databases">
        <authorList>
            <person name="Varghese N."/>
            <person name="Submissions S."/>
        </authorList>
    </citation>
    <scope>NUCLEOTIDE SEQUENCE [LARGE SCALE GENOMIC DNA]</scope>
    <source>
        <strain evidence="2">DSM 44654</strain>
    </source>
</reference>
<dbReference type="EMBL" id="FNUJ01000010">
    <property type="protein sequence ID" value="SEF36565.1"/>
    <property type="molecule type" value="Genomic_DNA"/>
</dbReference>
<evidence type="ECO:0000313" key="1">
    <source>
        <dbReference type="EMBL" id="SEF36565.1"/>
    </source>
</evidence>
<protein>
    <recommendedName>
        <fullName evidence="3">Transcriptional regulator, AbiEi antitoxin, Type IV TA system</fullName>
    </recommendedName>
</protein>
<proteinExistence type="predicted"/>
<evidence type="ECO:0008006" key="3">
    <source>
        <dbReference type="Google" id="ProtNLM"/>
    </source>
</evidence>
<accession>A0A1H5RE21</accession>
<organism evidence="1 2">
    <name type="scientific">Amycolatopsis pretoriensis</name>
    <dbReference type="NCBI Taxonomy" id="218821"/>
    <lineage>
        <taxon>Bacteria</taxon>
        <taxon>Bacillati</taxon>
        <taxon>Actinomycetota</taxon>
        <taxon>Actinomycetes</taxon>
        <taxon>Pseudonocardiales</taxon>
        <taxon>Pseudonocardiaceae</taxon>
        <taxon>Amycolatopsis</taxon>
    </lineage>
</organism>
<dbReference type="Proteomes" id="UP000198878">
    <property type="component" value="Unassembled WGS sequence"/>
</dbReference>
<evidence type="ECO:0000313" key="2">
    <source>
        <dbReference type="Proteomes" id="UP000198878"/>
    </source>
</evidence>
<dbReference type="AlphaFoldDB" id="A0A1H5RE21"/>